<keyword evidence="1" id="KW-1133">Transmembrane helix</keyword>
<feature type="transmembrane region" description="Helical" evidence="1">
    <location>
        <begin position="7"/>
        <end position="27"/>
    </location>
</feature>
<reference evidence="2 3" key="1">
    <citation type="submission" date="2019-07" db="EMBL/GenBank/DDBJ databases">
        <title>Cryptosporangium phraense sp. nov., isolated from plant litter.</title>
        <authorList>
            <person name="Suriyachadkun C."/>
        </authorList>
    </citation>
    <scope>NUCLEOTIDE SEQUENCE [LARGE SCALE GENOMIC DNA]</scope>
    <source>
        <strain evidence="2 3">A-T 5661</strain>
    </source>
</reference>
<comment type="caution">
    <text evidence="2">The sequence shown here is derived from an EMBL/GenBank/DDBJ whole genome shotgun (WGS) entry which is preliminary data.</text>
</comment>
<sequence>MERGRIVVAGVVYLALGSLGQLVQFVVTPVNSGGSVTDNVAAAAAAPGRMDAAAWLDLLILFFVPAVLVAGSFAGSRLGRIATAVTAGTTVLGIAYVLAPDAMYAAGIPGASIQAYTEAPVVAASTAVFLLGHVLGLLVLGIALWRAGQVPRWAGACLALYPFLEVAGTAAGVKAVTIVGYLLLLAAFGACARALTRVRPDRTGLVSTPDVAAVPSSGR</sequence>
<feature type="transmembrane region" description="Helical" evidence="1">
    <location>
        <begin position="52"/>
        <end position="74"/>
    </location>
</feature>
<dbReference type="AlphaFoldDB" id="A0A545ATX8"/>
<evidence type="ECO:0008006" key="4">
    <source>
        <dbReference type="Google" id="ProtNLM"/>
    </source>
</evidence>
<dbReference type="RefSeq" id="WP_142705544.1">
    <property type="nucleotide sequence ID" value="NZ_VIRS01000010.1"/>
</dbReference>
<proteinExistence type="predicted"/>
<keyword evidence="1" id="KW-0472">Membrane</keyword>
<keyword evidence="3" id="KW-1185">Reference proteome</keyword>
<name>A0A545ATX8_9ACTN</name>
<feature type="transmembrane region" description="Helical" evidence="1">
    <location>
        <begin position="178"/>
        <end position="195"/>
    </location>
</feature>
<dbReference type="Proteomes" id="UP000317982">
    <property type="component" value="Unassembled WGS sequence"/>
</dbReference>
<keyword evidence="1" id="KW-0812">Transmembrane</keyword>
<organism evidence="2 3">
    <name type="scientific">Cryptosporangium phraense</name>
    <dbReference type="NCBI Taxonomy" id="2593070"/>
    <lineage>
        <taxon>Bacteria</taxon>
        <taxon>Bacillati</taxon>
        <taxon>Actinomycetota</taxon>
        <taxon>Actinomycetes</taxon>
        <taxon>Cryptosporangiales</taxon>
        <taxon>Cryptosporangiaceae</taxon>
        <taxon>Cryptosporangium</taxon>
    </lineage>
</organism>
<feature type="transmembrane region" description="Helical" evidence="1">
    <location>
        <begin position="81"/>
        <end position="99"/>
    </location>
</feature>
<evidence type="ECO:0000256" key="1">
    <source>
        <dbReference type="SAM" id="Phobius"/>
    </source>
</evidence>
<feature type="transmembrane region" description="Helical" evidence="1">
    <location>
        <begin position="152"/>
        <end position="172"/>
    </location>
</feature>
<gene>
    <name evidence="2" type="ORF">FL583_16515</name>
</gene>
<evidence type="ECO:0000313" key="3">
    <source>
        <dbReference type="Proteomes" id="UP000317982"/>
    </source>
</evidence>
<accession>A0A545ATX8</accession>
<feature type="transmembrane region" description="Helical" evidence="1">
    <location>
        <begin position="119"/>
        <end position="145"/>
    </location>
</feature>
<protein>
    <recommendedName>
        <fullName evidence="4">DUF4386 family protein</fullName>
    </recommendedName>
</protein>
<dbReference type="EMBL" id="VIRS01000010">
    <property type="protein sequence ID" value="TQS44055.1"/>
    <property type="molecule type" value="Genomic_DNA"/>
</dbReference>
<dbReference type="InParanoid" id="A0A545ATX8"/>
<evidence type="ECO:0000313" key="2">
    <source>
        <dbReference type="EMBL" id="TQS44055.1"/>
    </source>
</evidence>